<evidence type="ECO:0000313" key="3">
    <source>
        <dbReference type="Proteomes" id="UP000014540"/>
    </source>
</evidence>
<dbReference type="EMBL" id="AKWZ02000002">
    <property type="protein sequence ID" value="EPG76000.1"/>
    <property type="molecule type" value="Genomic_DNA"/>
</dbReference>
<dbReference type="InterPro" id="IPR035895">
    <property type="entry name" value="HPr-like_sf"/>
</dbReference>
<gene>
    <name evidence="2" type="ORF">LEP1GSC058_0399</name>
</gene>
<keyword evidence="3" id="KW-1185">Reference proteome</keyword>
<dbReference type="PROSITE" id="PS51350">
    <property type="entry name" value="PTS_HPR_DOM"/>
    <property type="match status" value="1"/>
</dbReference>
<dbReference type="Gene3D" id="3.30.1340.10">
    <property type="entry name" value="HPr-like"/>
    <property type="match status" value="1"/>
</dbReference>
<dbReference type="InterPro" id="IPR000032">
    <property type="entry name" value="HPr-like"/>
</dbReference>
<dbReference type="Proteomes" id="UP000014540">
    <property type="component" value="Unassembled WGS sequence"/>
</dbReference>
<dbReference type="Pfam" id="PF00381">
    <property type="entry name" value="PTS-HPr"/>
    <property type="match status" value="1"/>
</dbReference>
<evidence type="ECO:0000259" key="1">
    <source>
        <dbReference type="PROSITE" id="PS51350"/>
    </source>
</evidence>
<dbReference type="AlphaFoldDB" id="S3VHS4"/>
<accession>S3VHS4</accession>
<sequence length="40" mass="4242">MGLMMLALAPGQEFSIKATGEMEGEAIDALSRLVVDDFAI</sequence>
<organism evidence="2 3">
    <name type="scientific">Leptospira fainei serovar Hurstbridge str. BUT 6</name>
    <dbReference type="NCBI Taxonomy" id="1193011"/>
    <lineage>
        <taxon>Bacteria</taxon>
        <taxon>Pseudomonadati</taxon>
        <taxon>Spirochaetota</taxon>
        <taxon>Spirochaetia</taxon>
        <taxon>Leptospirales</taxon>
        <taxon>Leptospiraceae</taxon>
        <taxon>Leptospira</taxon>
    </lineage>
</organism>
<proteinExistence type="predicted"/>
<reference evidence="2" key="1">
    <citation type="submission" date="2013-04" db="EMBL/GenBank/DDBJ databases">
        <authorList>
            <person name="Harkins D.M."/>
            <person name="Durkin A.S."/>
            <person name="Selengut J.D."/>
            <person name="Sanka R."/>
            <person name="DePew J."/>
            <person name="Purushe J."/>
            <person name="Ahmed A."/>
            <person name="van der Linden H."/>
            <person name="Goris M.G.A."/>
            <person name="Hartskeerl R.A."/>
            <person name="Vinetz J.M."/>
            <person name="Sutton G.G."/>
            <person name="Nelson W.C."/>
            <person name="Fouts D.E."/>
        </authorList>
    </citation>
    <scope>NUCLEOTIDE SEQUENCE [LARGE SCALE GENOMIC DNA]</scope>
    <source>
        <strain evidence="2">BUT 6</strain>
    </source>
</reference>
<feature type="domain" description="HPr" evidence="1">
    <location>
        <begin position="1"/>
        <end position="40"/>
    </location>
</feature>
<name>S3VHS4_9LEPT</name>
<protein>
    <submittedName>
        <fullName evidence="2">PTS HPr component phosphorylation site domain protein</fullName>
    </submittedName>
</protein>
<evidence type="ECO:0000313" key="2">
    <source>
        <dbReference type="EMBL" id="EPG76000.1"/>
    </source>
</evidence>
<dbReference type="SUPFAM" id="SSF55594">
    <property type="entry name" value="HPr-like"/>
    <property type="match status" value="1"/>
</dbReference>
<comment type="caution">
    <text evidence="2">The sequence shown here is derived from an EMBL/GenBank/DDBJ whole genome shotgun (WGS) entry which is preliminary data.</text>
</comment>
<dbReference type="STRING" id="1193011.LEP1GSC058_0399"/>